<organism evidence="3 4">
    <name type="scientific">Exophiala dermatitidis</name>
    <name type="common">Black yeast-like fungus</name>
    <name type="synonym">Wangiella dermatitidis</name>
    <dbReference type="NCBI Taxonomy" id="5970"/>
    <lineage>
        <taxon>Eukaryota</taxon>
        <taxon>Fungi</taxon>
        <taxon>Dikarya</taxon>
        <taxon>Ascomycota</taxon>
        <taxon>Pezizomycotina</taxon>
        <taxon>Eurotiomycetes</taxon>
        <taxon>Chaetothyriomycetidae</taxon>
        <taxon>Chaetothyriales</taxon>
        <taxon>Herpotrichiellaceae</taxon>
        <taxon>Exophiala</taxon>
    </lineage>
</organism>
<feature type="region of interest" description="Disordered" evidence="1">
    <location>
        <begin position="195"/>
        <end position="214"/>
    </location>
</feature>
<dbReference type="PANTHER" id="PTHR23322">
    <property type="entry name" value="FAS-ASSOCIATED PROTEIN"/>
    <property type="match status" value="1"/>
</dbReference>
<feature type="compositionally biased region" description="Basic and acidic residues" evidence="1">
    <location>
        <begin position="195"/>
        <end position="205"/>
    </location>
</feature>
<dbReference type="SUPFAM" id="SSF52833">
    <property type="entry name" value="Thioredoxin-like"/>
    <property type="match status" value="1"/>
</dbReference>
<evidence type="ECO:0000313" key="3">
    <source>
        <dbReference type="EMBL" id="KAJ8991980.1"/>
    </source>
</evidence>
<dbReference type="GO" id="GO:0043161">
    <property type="term" value="P:proteasome-mediated ubiquitin-dependent protein catabolic process"/>
    <property type="evidence" value="ECO:0007669"/>
    <property type="project" value="TreeGrafter"/>
</dbReference>
<proteinExistence type="predicted"/>
<dbReference type="InterPro" id="IPR006577">
    <property type="entry name" value="UAS"/>
</dbReference>
<dbReference type="SMART" id="SM00594">
    <property type="entry name" value="UAS"/>
    <property type="match status" value="1"/>
</dbReference>
<dbReference type="GO" id="GO:0043130">
    <property type="term" value="F:ubiquitin binding"/>
    <property type="evidence" value="ECO:0007669"/>
    <property type="project" value="TreeGrafter"/>
</dbReference>
<dbReference type="Pfam" id="PF14555">
    <property type="entry name" value="UBA_4"/>
    <property type="match status" value="1"/>
</dbReference>
<dbReference type="EC" id="1.1.1.8" evidence="3"/>
<dbReference type="CDD" id="cd01767">
    <property type="entry name" value="UBX"/>
    <property type="match status" value="1"/>
</dbReference>
<evidence type="ECO:0000259" key="2">
    <source>
        <dbReference type="PROSITE" id="PS50033"/>
    </source>
</evidence>
<dbReference type="EMBL" id="JAJGCB010000006">
    <property type="protein sequence ID" value="KAJ8991980.1"/>
    <property type="molecule type" value="Genomic_DNA"/>
</dbReference>
<dbReference type="Gene3D" id="3.10.20.90">
    <property type="entry name" value="Phosphatidylinositol 3-kinase Catalytic Subunit, Chain A, domain 1"/>
    <property type="match status" value="1"/>
</dbReference>
<dbReference type="PROSITE" id="PS50330">
    <property type="entry name" value="UIM"/>
    <property type="match status" value="1"/>
</dbReference>
<feature type="region of interest" description="Disordered" evidence="1">
    <location>
        <begin position="440"/>
        <end position="469"/>
    </location>
</feature>
<dbReference type="InterPro" id="IPR036249">
    <property type="entry name" value="Thioredoxin-like_sf"/>
</dbReference>
<dbReference type="InterPro" id="IPR001012">
    <property type="entry name" value="UBX_dom"/>
</dbReference>
<feature type="domain" description="UBX" evidence="2">
    <location>
        <begin position="463"/>
        <end position="539"/>
    </location>
</feature>
<dbReference type="GO" id="GO:0005634">
    <property type="term" value="C:nucleus"/>
    <property type="evidence" value="ECO:0007669"/>
    <property type="project" value="TreeGrafter"/>
</dbReference>
<evidence type="ECO:0000256" key="1">
    <source>
        <dbReference type="SAM" id="MobiDB-lite"/>
    </source>
</evidence>
<protein>
    <submittedName>
        <fullName evidence="3">UBX domain protein Ubx2</fullName>
        <ecNumber evidence="3">1.1.1.8</ecNumber>
    </submittedName>
</protein>
<dbReference type="Pfam" id="PF00789">
    <property type="entry name" value="UBX"/>
    <property type="match status" value="1"/>
</dbReference>
<dbReference type="SMART" id="SM00166">
    <property type="entry name" value="UBX"/>
    <property type="match status" value="1"/>
</dbReference>
<dbReference type="Pfam" id="PF13899">
    <property type="entry name" value="Thioredoxin_7"/>
    <property type="match status" value="1"/>
</dbReference>
<dbReference type="PANTHER" id="PTHR23322:SF6">
    <property type="entry name" value="UBX DOMAIN-CONTAINING PROTEIN 7"/>
    <property type="match status" value="1"/>
</dbReference>
<feature type="compositionally biased region" description="Acidic residues" evidence="1">
    <location>
        <begin position="69"/>
        <end position="86"/>
    </location>
</feature>
<comment type="caution">
    <text evidence="3">The sequence shown here is derived from an EMBL/GenBank/DDBJ whole genome shotgun (WGS) entry which is preliminary data.</text>
</comment>
<dbReference type="SUPFAM" id="SSF54236">
    <property type="entry name" value="Ubiquitin-like"/>
    <property type="match status" value="1"/>
</dbReference>
<dbReference type="CDD" id="cd02958">
    <property type="entry name" value="UAS"/>
    <property type="match status" value="1"/>
</dbReference>
<reference evidence="3" key="1">
    <citation type="submission" date="2023-01" db="EMBL/GenBank/DDBJ databases">
        <title>Exophiala dermititidis isolated from Cystic Fibrosis Patient.</title>
        <authorList>
            <person name="Kurbessoian T."/>
            <person name="Crocker A."/>
            <person name="Murante D."/>
            <person name="Hogan D.A."/>
            <person name="Stajich J.E."/>
        </authorList>
    </citation>
    <scope>NUCLEOTIDE SEQUENCE</scope>
    <source>
        <strain evidence="3">Ex8</strain>
    </source>
</reference>
<accession>A0AAN6IV15</accession>
<dbReference type="Gene3D" id="1.10.8.10">
    <property type="entry name" value="DNA helicase RuvA subunit, C-terminal domain"/>
    <property type="match status" value="1"/>
</dbReference>
<gene>
    <name evidence="3" type="primary">ubx2</name>
    <name evidence="3" type="ORF">HRR80_003881</name>
</gene>
<feature type="compositionally biased region" description="Polar residues" evidence="1">
    <location>
        <begin position="47"/>
        <end position="60"/>
    </location>
</feature>
<sequence>MDDAIATVVTVTGTTPELAAQYVQLADGDPNQAVQLFFENGGADLAGSSSSHLPTQTPSHATGGRADPIDLDEDDDEDHISDDNDPEITGYRRNRRTNPPSHAAGPSHVEDDEALARRLQEEMYGDSGTEEQIRAPIARQAETLVGPGADSLPLTGAAYNAAVEARMRAFERRRNQTPAGIFNQQVPPSSIWDRDLNNGDADRSTLAESTGGASEASSRATRLARLFQPPWDLMYKGGWEAAREEGKEQKKWILVDIQEPSIFDCQALNRDLWKNEGIVDTVKENFIFFQYTKHDPRAAQYIQYYFPTYDNPNDYPHVAIVDPRTGEQIKLWSRKVPSAPEFLMQLHEFLDRYSLDNNARNPVAKRKSEAKKEKPVDQLTEEEMLERALQASLASQTQEAKSPLPPVEDPDELTRSVGDLQSAEQPSIAETMDMDMDQDGQATAEASAFSQIPSDRPHAEPAAGPGVTRVQIRHPGGRIVRRFAEDDPVQRIYEYLKAEPIEGKTGVPFELVSMGKNLIDSREQTIAEAGLKNGTVMVEFTEG</sequence>
<feature type="region of interest" description="Disordered" evidence="1">
    <location>
        <begin position="390"/>
        <end position="422"/>
    </location>
</feature>
<dbReference type="InterPro" id="IPR050730">
    <property type="entry name" value="UBX_domain-protein"/>
</dbReference>
<dbReference type="GO" id="GO:0141152">
    <property type="term" value="F:glycerol-3-phosphate dehydrogenase (NAD+) activity"/>
    <property type="evidence" value="ECO:0007669"/>
    <property type="project" value="UniProtKB-EC"/>
</dbReference>
<keyword evidence="3" id="KW-0560">Oxidoreductase</keyword>
<name>A0AAN6IV15_EXODE</name>
<dbReference type="InterPro" id="IPR003903">
    <property type="entry name" value="UIM_dom"/>
</dbReference>
<dbReference type="Gene3D" id="3.40.30.10">
    <property type="entry name" value="Glutaredoxin"/>
    <property type="match status" value="1"/>
</dbReference>
<feature type="region of interest" description="Disordered" evidence="1">
    <location>
        <begin position="45"/>
        <end position="110"/>
    </location>
</feature>
<dbReference type="InterPro" id="IPR029071">
    <property type="entry name" value="Ubiquitin-like_domsf"/>
</dbReference>
<dbReference type="PROSITE" id="PS50033">
    <property type="entry name" value="UBX"/>
    <property type="match status" value="1"/>
</dbReference>
<dbReference type="Proteomes" id="UP001161757">
    <property type="component" value="Unassembled WGS sequence"/>
</dbReference>
<evidence type="ECO:0000313" key="4">
    <source>
        <dbReference type="Proteomes" id="UP001161757"/>
    </source>
</evidence>
<dbReference type="AlphaFoldDB" id="A0AAN6IV15"/>